<keyword evidence="11" id="KW-1185">Reference proteome</keyword>
<dbReference type="EMBL" id="RJVQ01000005">
    <property type="protein sequence ID" value="RQW62576.1"/>
    <property type="molecule type" value="Genomic_DNA"/>
</dbReference>
<dbReference type="Gene3D" id="3.30.70.360">
    <property type="match status" value="1"/>
</dbReference>
<dbReference type="RefSeq" id="WP_124937570.1">
    <property type="nucleotide sequence ID" value="NZ_RJVQ01000005.1"/>
</dbReference>
<dbReference type="NCBIfam" id="NF006775">
    <property type="entry name" value="PRK09290.2-5"/>
    <property type="match status" value="1"/>
</dbReference>
<feature type="binding site" evidence="7">
    <location>
        <position position="94"/>
    </location>
    <ligand>
        <name>Zn(2+)</name>
        <dbReference type="ChEBI" id="CHEBI:29105"/>
        <label>2</label>
    </ligand>
</feature>
<dbReference type="CDD" id="cd03884">
    <property type="entry name" value="M20_bAS"/>
    <property type="match status" value="1"/>
</dbReference>
<dbReference type="AlphaFoldDB" id="A0A3N9U3H0"/>
<name>A0A3N9U3H0_9VIBR</name>
<dbReference type="GO" id="GO:0016813">
    <property type="term" value="F:hydrolase activity, acting on carbon-nitrogen (but not peptide) bonds, in linear amidines"/>
    <property type="evidence" value="ECO:0007669"/>
    <property type="project" value="InterPro"/>
</dbReference>
<evidence type="ECO:0000256" key="5">
    <source>
        <dbReference type="ARBA" id="ARBA00022801"/>
    </source>
</evidence>
<feature type="domain" description="Peptidase M20 dimerisation" evidence="9">
    <location>
        <begin position="210"/>
        <end position="304"/>
    </location>
</feature>
<feature type="binding site" evidence="8">
    <location>
        <position position="274"/>
    </location>
    <ligand>
        <name>allantoate</name>
        <dbReference type="ChEBI" id="CHEBI:17536"/>
    </ligand>
</feature>
<feature type="binding site" evidence="7">
    <location>
        <position position="382"/>
    </location>
    <ligand>
        <name>Zn(2+)</name>
        <dbReference type="ChEBI" id="CHEBI:29105"/>
        <label>2</label>
    </ligand>
</feature>
<protein>
    <submittedName>
        <fullName evidence="10">Allantoate amidohydrolase</fullName>
    </submittedName>
</protein>
<keyword evidence="7" id="KW-0862">Zinc</keyword>
<evidence type="ECO:0000256" key="6">
    <source>
        <dbReference type="ARBA" id="ARBA00023211"/>
    </source>
</evidence>
<reference evidence="10 11" key="1">
    <citation type="submission" date="2018-11" db="EMBL/GenBank/DDBJ databases">
        <title>Vibrio LJC006 sp. nov., isolated from seawater during the bloom of the enteromorpha.</title>
        <authorList>
            <person name="Liang J."/>
        </authorList>
    </citation>
    <scope>NUCLEOTIDE SEQUENCE [LARGE SCALE GENOMIC DNA]</scope>
    <source>
        <strain evidence="10 11">LJC006</strain>
    </source>
</reference>
<feature type="binding site" evidence="7">
    <location>
        <position position="127"/>
    </location>
    <ligand>
        <name>Zn(2+)</name>
        <dbReference type="ChEBI" id="CHEBI:29105"/>
        <label>2</label>
    </ligand>
</feature>
<dbReference type="Gene3D" id="3.40.630.10">
    <property type="entry name" value="Zn peptidases"/>
    <property type="match status" value="1"/>
</dbReference>
<evidence type="ECO:0000256" key="7">
    <source>
        <dbReference type="PIRSR" id="PIRSR001235-1"/>
    </source>
</evidence>
<evidence type="ECO:0000313" key="11">
    <source>
        <dbReference type="Proteomes" id="UP000281112"/>
    </source>
</evidence>
<dbReference type="Proteomes" id="UP000281112">
    <property type="component" value="Unassembled WGS sequence"/>
</dbReference>
<dbReference type="InterPro" id="IPR010158">
    <property type="entry name" value="Amidase_Cbmase"/>
</dbReference>
<sequence length="408" mass="44149">MPVTRNTTAQRVMSRIEQLAAFSSMAGMVTRAYLTKEHKEAHEQIGHWMREAGLQTWQDEVGNQWGRLVSAEPTQAPIIIGSHSDTVVNAGKYDGTLGVILAIEALDRLKDTSFPFHIDIVAFADEEGTRFNTTLLGSSGVCGMWNPEWLSIADAEGTTIGEAMKQFGLDVNAIGKASRIDEAYQSYLEVHIEQGPVLENRNLPVGVVTGIAGAKRYLIDIKGVAGHAGTVPLGLRNDALCAVAEMISTTERFAGEQNIVATVGKCNIRGGAVNVIPGDVQFSLDIRSQDQALLDSSCEELLQLFSVIAGRRNVALTAENIYQAKAVPCDMKLQAKWANVIESVTGEPAFYLPSGAGHDAMMMANITPVGMLFLRCEKGISHNPRENVDASDVAITLSCLQEMILSFR</sequence>
<gene>
    <name evidence="10" type="ORF">EES38_12680</name>
</gene>
<evidence type="ECO:0000256" key="2">
    <source>
        <dbReference type="ARBA" id="ARBA00006153"/>
    </source>
</evidence>
<comment type="cofactor">
    <cofactor evidence="7">
        <name>Zn(2+)</name>
        <dbReference type="ChEBI" id="CHEBI:29105"/>
    </cofactor>
    <text evidence="7">Binds 2 Zn(2+) ions per subunit.</text>
</comment>
<dbReference type="Pfam" id="PF07687">
    <property type="entry name" value="M20_dimer"/>
    <property type="match status" value="1"/>
</dbReference>
<evidence type="ECO:0000259" key="9">
    <source>
        <dbReference type="Pfam" id="PF07687"/>
    </source>
</evidence>
<proteinExistence type="inferred from homology"/>
<dbReference type="InterPro" id="IPR036264">
    <property type="entry name" value="Bact_exopeptidase_dim_dom"/>
</dbReference>
<feature type="binding site" evidence="8">
    <location>
        <position position="287"/>
    </location>
    <ligand>
        <name>allantoate</name>
        <dbReference type="ChEBI" id="CHEBI:17536"/>
    </ligand>
</feature>
<accession>A0A3N9U3H0</accession>
<keyword evidence="5 10" id="KW-0378">Hydrolase</keyword>
<comment type="similarity">
    <text evidence="2">Belongs to the peptidase M20 family.</text>
</comment>
<dbReference type="PANTHER" id="PTHR32494:SF19">
    <property type="entry name" value="ALLANTOATE DEIMINASE-RELATED"/>
    <property type="match status" value="1"/>
</dbReference>
<organism evidence="10 11">
    <name type="scientific">Vibrio viridaestus</name>
    <dbReference type="NCBI Taxonomy" id="2487322"/>
    <lineage>
        <taxon>Bacteria</taxon>
        <taxon>Pseudomonadati</taxon>
        <taxon>Pseudomonadota</taxon>
        <taxon>Gammaproteobacteria</taxon>
        <taxon>Vibrionales</taxon>
        <taxon>Vibrionaceae</taxon>
        <taxon>Vibrio</taxon>
    </lineage>
</organism>
<evidence type="ECO:0000313" key="10">
    <source>
        <dbReference type="EMBL" id="RQW62576.1"/>
    </source>
</evidence>
<evidence type="ECO:0000256" key="4">
    <source>
        <dbReference type="ARBA" id="ARBA00022723"/>
    </source>
</evidence>
<comment type="subunit">
    <text evidence="3">Homodimer.</text>
</comment>
<comment type="cofactor">
    <cofactor evidence="1">
        <name>Mn(2+)</name>
        <dbReference type="ChEBI" id="CHEBI:29035"/>
    </cofactor>
</comment>
<dbReference type="GO" id="GO:0046872">
    <property type="term" value="F:metal ion binding"/>
    <property type="evidence" value="ECO:0007669"/>
    <property type="project" value="UniProtKB-KW"/>
</dbReference>
<dbReference type="InterPro" id="IPR011650">
    <property type="entry name" value="Peptidase_M20_dimer"/>
</dbReference>
<evidence type="ECO:0000256" key="8">
    <source>
        <dbReference type="PIRSR" id="PIRSR001235-2"/>
    </source>
</evidence>
<dbReference type="InterPro" id="IPR002933">
    <property type="entry name" value="Peptidase_M20"/>
</dbReference>
<dbReference type="SUPFAM" id="SSF53187">
    <property type="entry name" value="Zn-dependent exopeptidases"/>
    <property type="match status" value="1"/>
</dbReference>
<keyword evidence="4 7" id="KW-0479">Metal-binding</keyword>
<dbReference type="PIRSF" id="PIRSF001235">
    <property type="entry name" value="Amidase_carbamoylase"/>
    <property type="match status" value="1"/>
</dbReference>
<feature type="binding site" evidence="7">
    <location>
        <position position="94"/>
    </location>
    <ligand>
        <name>Zn(2+)</name>
        <dbReference type="ChEBI" id="CHEBI:29105"/>
        <label>1</label>
    </ligand>
</feature>
<dbReference type="PANTHER" id="PTHR32494">
    <property type="entry name" value="ALLANTOATE DEIMINASE-RELATED"/>
    <property type="match status" value="1"/>
</dbReference>
<keyword evidence="6" id="KW-0464">Manganese</keyword>
<evidence type="ECO:0000256" key="3">
    <source>
        <dbReference type="ARBA" id="ARBA00011738"/>
    </source>
</evidence>
<dbReference type="OrthoDB" id="9808195at2"/>
<feature type="binding site" evidence="7">
    <location>
        <position position="83"/>
    </location>
    <ligand>
        <name>Zn(2+)</name>
        <dbReference type="ChEBI" id="CHEBI:29105"/>
        <label>1</label>
    </ligand>
</feature>
<dbReference type="Pfam" id="PF01546">
    <property type="entry name" value="Peptidase_M20"/>
    <property type="match status" value="1"/>
</dbReference>
<dbReference type="SUPFAM" id="SSF55031">
    <property type="entry name" value="Bacterial exopeptidase dimerisation domain"/>
    <property type="match status" value="1"/>
</dbReference>
<comment type="caution">
    <text evidence="10">The sequence shown here is derived from an EMBL/GenBank/DDBJ whole genome shotgun (WGS) entry which is preliminary data.</text>
</comment>
<feature type="binding site" evidence="7">
    <location>
        <position position="191"/>
    </location>
    <ligand>
        <name>Zn(2+)</name>
        <dbReference type="ChEBI" id="CHEBI:29105"/>
        <label>1</label>
    </ligand>
</feature>
<feature type="binding site" evidence="8">
    <location>
        <position position="216"/>
    </location>
    <ligand>
        <name>allantoate</name>
        <dbReference type="ChEBI" id="CHEBI:17536"/>
    </ligand>
</feature>
<dbReference type="NCBIfam" id="TIGR01879">
    <property type="entry name" value="hydantase"/>
    <property type="match status" value="1"/>
</dbReference>
<evidence type="ECO:0000256" key="1">
    <source>
        <dbReference type="ARBA" id="ARBA00001936"/>
    </source>
</evidence>